<dbReference type="InParanoid" id="F6TDU3"/>
<dbReference type="InterPro" id="IPR057663">
    <property type="entry name" value="TACC3_Aurora-A_bind"/>
</dbReference>
<name>F6TDU3_MONDO</name>
<dbReference type="Bgee" id="ENSMODG00000004284">
    <property type="expression patterns" value="Expressed in hindlimb bud and 18 other cell types or tissues"/>
</dbReference>
<feature type="region of interest" description="Disordered" evidence="8">
    <location>
        <begin position="260"/>
        <end position="300"/>
    </location>
</feature>
<dbReference type="InterPro" id="IPR007707">
    <property type="entry name" value="TACC_C"/>
</dbReference>
<dbReference type="Pfam" id="PF05010">
    <property type="entry name" value="TACC_C"/>
    <property type="match status" value="1"/>
</dbReference>
<dbReference type="GO" id="GO:0005856">
    <property type="term" value="C:cytoskeleton"/>
    <property type="evidence" value="ECO:0007669"/>
    <property type="project" value="UniProtKB-SubCell"/>
</dbReference>
<evidence type="ECO:0000256" key="8">
    <source>
        <dbReference type="SAM" id="MobiDB-lite"/>
    </source>
</evidence>
<reference evidence="10" key="3">
    <citation type="submission" date="2025-09" db="UniProtKB">
        <authorList>
            <consortium name="Ensembl"/>
        </authorList>
    </citation>
    <scope>IDENTIFICATION</scope>
</reference>
<dbReference type="STRING" id="13616.ENSMODP00000005277"/>
<dbReference type="Proteomes" id="UP000002280">
    <property type="component" value="Chromosome 5"/>
</dbReference>
<dbReference type="OMA" id="HRAEEEC"/>
<evidence type="ECO:0000256" key="3">
    <source>
        <dbReference type="ARBA" id="ARBA00022490"/>
    </source>
</evidence>
<feature type="region of interest" description="Disordered" evidence="8">
    <location>
        <begin position="408"/>
        <end position="449"/>
    </location>
</feature>
<dbReference type="OrthoDB" id="10255048at2759"/>
<dbReference type="HOGENOM" id="CLU_013959_0_0_1"/>
<proteinExistence type="inferred from homology"/>
<dbReference type="GeneTree" id="ENSGT00940000158858"/>
<dbReference type="RefSeq" id="XP_007496923.1">
    <property type="nucleotide sequence ID" value="XM_007496861.3"/>
</dbReference>
<evidence type="ECO:0000259" key="9">
    <source>
        <dbReference type="Pfam" id="PF05010"/>
    </source>
</evidence>
<keyword evidence="6" id="KW-0206">Cytoskeleton</keyword>
<keyword evidence="3" id="KW-0963">Cytoplasm</keyword>
<dbReference type="GO" id="GO:0000226">
    <property type="term" value="P:microtubule cytoskeleton organization"/>
    <property type="evidence" value="ECO:0000318"/>
    <property type="project" value="GO_Central"/>
</dbReference>
<reference evidence="10 11" key="1">
    <citation type="journal article" date="2007" name="Nature">
        <title>Genome of the marsupial Monodelphis domestica reveals innovation in non-coding sequences.</title>
        <authorList>
            <person name="Mikkelsen T.S."/>
            <person name="Wakefield M.J."/>
            <person name="Aken B."/>
            <person name="Amemiya C.T."/>
            <person name="Chang J.L."/>
            <person name="Duke S."/>
            <person name="Garber M."/>
            <person name="Gentles A.J."/>
            <person name="Goodstadt L."/>
            <person name="Heger A."/>
            <person name="Jurka J."/>
            <person name="Kamal M."/>
            <person name="Mauceli E."/>
            <person name="Searle S.M."/>
            <person name="Sharpe T."/>
            <person name="Baker M.L."/>
            <person name="Batzer M.A."/>
            <person name="Benos P.V."/>
            <person name="Belov K."/>
            <person name="Clamp M."/>
            <person name="Cook A."/>
            <person name="Cuff J."/>
            <person name="Das R."/>
            <person name="Davidow L."/>
            <person name="Deakin J.E."/>
            <person name="Fazzari M.J."/>
            <person name="Glass J.L."/>
            <person name="Grabherr M."/>
            <person name="Greally J.M."/>
            <person name="Gu W."/>
            <person name="Hore T.A."/>
            <person name="Huttley G.A."/>
            <person name="Kleber M."/>
            <person name="Jirtle R.L."/>
            <person name="Koina E."/>
            <person name="Lee J.T."/>
            <person name="Mahony S."/>
            <person name="Marra M.A."/>
            <person name="Miller R.D."/>
            <person name="Nicholls R.D."/>
            <person name="Oda M."/>
            <person name="Papenfuss A.T."/>
            <person name="Parra Z.E."/>
            <person name="Pollock D.D."/>
            <person name="Ray D.A."/>
            <person name="Schein J.E."/>
            <person name="Speed T.P."/>
            <person name="Thompson K."/>
            <person name="VandeBerg J.L."/>
            <person name="Wade C.M."/>
            <person name="Walker J.A."/>
            <person name="Waters P.D."/>
            <person name="Webber C."/>
            <person name="Weidman J.R."/>
            <person name="Xie X."/>
            <person name="Zody M.C."/>
            <person name="Baldwin J."/>
            <person name="Abdouelleil A."/>
            <person name="Abdulkadir J."/>
            <person name="Abebe A."/>
            <person name="Abera B."/>
            <person name="Abreu J."/>
            <person name="Acer S.C."/>
            <person name="Aftuck L."/>
            <person name="Alexander A."/>
            <person name="An P."/>
            <person name="Anderson E."/>
            <person name="Anderson S."/>
            <person name="Arachi H."/>
            <person name="Azer M."/>
            <person name="Bachantsang P."/>
            <person name="Barry A."/>
            <person name="Bayul T."/>
            <person name="Berlin A."/>
            <person name="Bessette D."/>
            <person name="Bloom T."/>
            <person name="Bloom T."/>
            <person name="Boguslavskiy L."/>
            <person name="Bonnet C."/>
            <person name="Boukhgalter B."/>
            <person name="Bourzgui I."/>
            <person name="Brown A."/>
            <person name="Cahill P."/>
            <person name="Channer S."/>
            <person name="Cheshatsang Y."/>
            <person name="Chuda L."/>
            <person name="Citroen M."/>
            <person name="Collymore A."/>
            <person name="Cooke P."/>
            <person name="Costello M."/>
            <person name="D'Aco K."/>
            <person name="Daza R."/>
            <person name="De Haan G."/>
            <person name="DeGray S."/>
            <person name="DeMaso C."/>
            <person name="Dhargay N."/>
            <person name="Dooley K."/>
            <person name="Dooley E."/>
            <person name="Doricent M."/>
            <person name="Dorje P."/>
            <person name="Dorjee K."/>
            <person name="Dupes A."/>
            <person name="Elong R."/>
            <person name="Falk J."/>
            <person name="Farina A."/>
            <person name="Faro S."/>
            <person name="Ferguson D."/>
            <person name="Fisher S."/>
            <person name="Foley C.D."/>
            <person name="Franke A."/>
            <person name="Friedrich D."/>
            <person name="Gadbois L."/>
            <person name="Gearin G."/>
            <person name="Gearin C.R."/>
            <person name="Giannoukos G."/>
            <person name="Goode T."/>
            <person name="Graham J."/>
            <person name="Grandbois E."/>
            <person name="Grewal S."/>
            <person name="Gyaltsen K."/>
            <person name="Hafez N."/>
            <person name="Hagos B."/>
            <person name="Hall J."/>
            <person name="Henson C."/>
            <person name="Hollinger A."/>
            <person name="Honan T."/>
            <person name="Huard M.D."/>
            <person name="Hughes L."/>
            <person name="Hurhula B."/>
            <person name="Husby M.E."/>
            <person name="Kamat A."/>
            <person name="Kanga B."/>
            <person name="Kashin S."/>
            <person name="Khazanovich D."/>
            <person name="Kisner P."/>
            <person name="Lance K."/>
            <person name="Lara M."/>
            <person name="Lee W."/>
            <person name="Lennon N."/>
            <person name="Letendre F."/>
            <person name="LeVine R."/>
            <person name="Lipovsky A."/>
            <person name="Liu X."/>
            <person name="Liu J."/>
            <person name="Liu S."/>
            <person name="Lokyitsang T."/>
            <person name="Lokyitsang Y."/>
            <person name="Lubonja R."/>
            <person name="Lui A."/>
            <person name="MacDonald P."/>
            <person name="Magnisalis V."/>
            <person name="Maru K."/>
            <person name="Matthews C."/>
            <person name="McCusker W."/>
            <person name="McDonough S."/>
            <person name="Mehta T."/>
            <person name="Meldrim J."/>
            <person name="Meneus L."/>
            <person name="Mihai O."/>
            <person name="Mihalev A."/>
            <person name="Mihova T."/>
            <person name="Mittelman R."/>
            <person name="Mlenga V."/>
            <person name="Montmayeur A."/>
            <person name="Mulrain L."/>
            <person name="Navidi A."/>
            <person name="Naylor J."/>
            <person name="Negash T."/>
            <person name="Nguyen T."/>
            <person name="Nguyen N."/>
            <person name="Nicol R."/>
            <person name="Norbu C."/>
            <person name="Norbu N."/>
            <person name="Novod N."/>
            <person name="O'Neill B."/>
            <person name="Osman S."/>
            <person name="Markiewicz E."/>
            <person name="Oyono O.L."/>
            <person name="Patti C."/>
            <person name="Phunkhang P."/>
            <person name="Pierre F."/>
            <person name="Priest M."/>
            <person name="Raghuraman S."/>
            <person name="Rege F."/>
            <person name="Reyes R."/>
            <person name="Rise C."/>
            <person name="Rogov P."/>
            <person name="Ross K."/>
            <person name="Ryan E."/>
            <person name="Settipalli S."/>
            <person name="Shea T."/>
            <person name="Sherpa N."/>
            <person name="Shi L."/>
            <person name="Shih D."/>
            <person name="Sparrow T."/>
            <person name="Spaulding J."/>
            <person name="Stalker J."/>
            <person name="Stange-Thomann N."/>
            <person name="Stavropoulos S."/>
            <person name="Stone C."/>
            <person name="Strader C."/>
            <person name="Tesfaye S."/>
            <person name="Thomson T."/>
            <person name="Thoulutsang Y."/>
            <person name="Thoulutsang D."/>
            <person name="Topham K."/>
            <person name="Topping I."/>
            <person name="Tsamla T."/>
            <person name="Vassiliev H."/>
            <person name="Vo A."/>
            <person name="Wangchuk T."/>
            <person name="Wangdi T."/>
            <person name="Weiand M."/>
            <person name="Wilkinson J."/>
            <person name="Wilson A."/>
            <person name="Yadav S."/>
            <person name="Young G."/>
            <person name="Yu Q."/>
            <person name="Zembek L."/>
            <person name="Zhong D."/>
            <person name="Zimmer A."/>
            <person name="Zwirko Z."/>
            <person name="Jaffe D.B."/>
            <person name="Alvarez P."/>
            <person name="Brockman W."/>
            <person name="Butler J."/>
            <person name="Chin C."/>
            <person name="Gnerre S."/>
            <person name="MacCallum I."/>
            <person name="Graves J.A."/>
            <person name="Ponting C.P."/>
            <person name="Breen M."/>
            <person name="Samollow P.B."/>
            <person name="Lander E.S."/>
            <person name="Lindblad-Toh K."/>
        </authorList>
    </citation>
    <scope>NUCLEOTIDE SEQUENCE [LARGE SCALE GENOMIC DNA]</scope>
</reference>
<dbReference type="KEGG" id="mdo:100024199"/>
<evidence type="ECO:0000256" key="4">
    <source>
        <dbReference type="ARBA" id="ARBA00022553"/>
    </source>
</evidence>
<comment type="subcellular location">
    <subcellularLocation>
        <location evidence="1">Cytoplasm</location>
        <location evidence="1">Cytoskeleton</location>
    </subcellularLocation>
</comment>
<feature type="coiled-coil region" evidence="7">
    <location>
        <begin position="682"/>
        <end position="875"/>
    </location>
</feature>
<feature type="region of interest" description="Disordered" evidence="8">
    <location>
        <begin position="346"/>
        <end position="372"/>
    </location>
</feature>
<dbReference type="GO" id="GO:0007052">
    <property type="term" value="P:mitotic spindle organization"/>
    <property type="evidence" value="ECO:0007669"/>
    <property type="project" value="InterPro"/>
</dbReference>
<dbReference type="GeneID" id="100024199"/>
<accession>F6TDU3</accession>
<evidence type="ECO:0000256" key="5">
    <source>
        <dbReference type="ARBA" id="ARBA00023054"/>
    </source>
</evidence>
<dbReference type="GO" id="GO:0021987">
    <property type="term" value="P:cerebral cortex development"/>
    <property type="evidence" value="ECO:0000318"/>
    <property type="project" value="GO_Central"/>
</dbReference>
<comment type="similarity">
    <text evidence="2">Belongs to the TACC family.</text>
</comment>
<dbReference type="GO" id="GO:0007097">
    <property type="term" value="P:nuclear migration"/>
    <property type="evidence" value="ECO:0000318"/>
    <property type="project" value="GO_Central"/>
</dbReference>
<dbReference type="PANTHER" id="PTHR13924">
    <property type="entry name" value="TRANSFORMING ACIDIC COILED-COIL CONTAINING PROTEIN 1/2"/>
    <property type="match status" value="1"/>
</dbReference>
<feature type="compositionally biased region" description="Polar residues" evidence="8">
    <location>
        <begin position="94"/>
        <end position="108"/>
    </location>
</feature>
<dbReference type="InterPro" id="IPR039915">
    <property type="entry name" value="TACC"/>
</dbReference>
<sequence length="879" mass="98455">MSLQILNDENVSGDITAETCDFLFLLPELTGRSSVFCTSQKENVPPKNTAKTMKVTFQTPLRDPQTNRILSPNMTRQLENCFTLDDGTDDLKNSQLPTSRCEKNQQVTKEVDSKTTSEELQRQETNPAPYPDDVLPVKSSDSYNIDLDILDDFNPFVTSSQIPRSYESLLKSEIVLEEEINCYSLDNTLPFISEGFKESPGIKSSKSPGKTLEKTCDSIRSASLVDKSTNEINRDPALKDDSDGNVVIQNLIVNEMVPNKEQKSSLHSGQPEEPLSNTAQDPQSASVSTHLPACNPDFVNNDEKKVIDSELPNFPLAEEKPVQAVGPLKYQPIKLEFDFSDNITLKPPPSKLGKGPAVKPLSKKPPVTQGNVTKNLAKENTCQDKENIDPLPKGSYTLDWDKLNDPNFNPFGEKAKPSTFDRQKSSNETTQHQENHIAQKDCPSTEEQNSVTVIDDISRNQQVIIPVAATADKSVLPVVETLIAVDQAEADAIQHQEKTENSSDTSVGTSIQVSPLLTTDSELHQKEELDTSAKIKAAISEEDFKSPSQVLGTDIEIDYLEQFGTSLFKESALRKQSLYLKFDPLLKESPNKLDPVTTATTNSLPDFMTSKQSQKNNQDNAKLDEFDFLGTLNIPVIGPPPLDGPECLDILDIPVPVPGLPVSVDSIIDVLKYSQKDMDVAVEKVKQEVKEKEMQIQELEDKHKKFYVKYLEMGKIVEEYEGMITQMIADSQKEKEVTKAEIQKISEEKQQITADLNSMEKSFSDLFKRLEKQREALEGYQKNEEALKKCAQDYLLRIEKGEQRYQALKAHAEEKLNSANEEIAQVRSKAKAETLALQANLRKEQMRVQSLEKTLEQKTKENDELTKICDDLISKMEKI</sequence>
<reference evidence="10" key="2">
    <citation type="submission" date="2025-08" db="UniProtKB">
        <authorList>
            <consortium name="Ensembl"/>
        </authorList>
    </citation>
    <scope>IDENTIFICATION</scope>
</reference>
<feature type="compositionally biased region" description="Basic and acidic residues" evidence="8">
    <location>
        <begin position="109"/>
        <end position="122"/>
    </location>
</feature>
<dbReference type="Ensembl" id="ENSMODT00000005391.4">
    <property type="protein sequence ID" value="ENSMODP00000005277.3"/>
    <property type="gene ID" value="ENSMODG00000004284.4"/>
</dbReference>
<dbReference type="AlphaFoldDB" id="F6TDU3"/>
<dbReference type="PANTHER" id="PTHR13924:SF4">
    <property type="entry name" value="TRANSFORMING ACIDIC COILED-COIL-CONTAINING PROTEIN 3"/>
    <property type="match status" value="1"/>
</dbReference>
<dbReference type="GO" id="GO:0005737">
    <property type="term" value="C:cytoplasm"/>
    <property type="evidence" value="ECO:0000318"/>
    <property type="project" value="GO_Central"/>
</dbReference>
<feature type="region of interest" description="Disordered" evidence="8">
    <location>
        <begin position="94"/>
        <end position="136"/>
    </location>
</feature>
<gene>
    <name evidence="10" type="primary">TACC3</name>
</gene>
<evidence type="ECO:0000313" key="10">
    <source>
        <dbReference type="Ensembl" id="ENSMODP00000005277.3"/>
    </source>
</evidence>
<dbReference type="Gene3D" id="1.20.5.1700">
    <property type="match status" value="1"/>
</dbReference>
<keyword evidence="5 7" id="KW-0175">Coiled coil</keyword>
<keyword evidence="4" id="KW-0597">Phosphoprotein</keyword>
<keyword evidence="11" id="KW-1185">Reference proteome</keyword>
<organism evidence="10 11">
    <name type="scientific">Monodelphis domestica</name>
    <name type="common">Gray short-tailed opossum</name>
    <dbReference type="NCBI Taxonomy" id="13616"/>
    <lineage>
        <taxon>Eukaryota</taxon>
        <taxon>Metazoa</taxon>
        <taxon>Chordata</taxon>
        <taxon>Craniata</taxon>
        <taxon>Vertebrata</taxon>
        <taxon>Euteleostomi</taxon>
        <taxon>Mammalia</taxon>
        <taxon>Metatheria</taxon>
        <taxon>Didelphimorphia</taxon>
        <taxon>Didelphidae</taxon>
        <taxon>Monodelphis</taxon>
    </lineage>
</organism>
<evidence type="ECO:0000313" key="11">
    <source>
        <dbReference type="Proteomes" id="UP000002280"/>
    </source>
</evidence>
<dbReference type="eggNOG" id="ENOG502QQ1G">
    <property type="taxonomic scope" value="Eukaryota"/>
</dbReference>
<dbReference type="CTD" id="10460"/>
<evidence type="ECO:0000256" key="2">
    <source>
        <dbReference type="ARBA" id="ARBA00009423"/>
    </source>
</evidence>
<evidence type="ECO:0000256" key="6">
    <source>
        <dbReference type="ARBA" id="ARBA00023212"/>
    </source>
</evidence>
<dbReference type="FunCoup" id="F6TDU3">
    <property type="interactions" value="584"/>
</dbReference>
<feature type="domain" description="Transforming acidic coiled-coil-containing protein C-terminal" evidence="9">
    <location>
        <begin position="673"/>
        <end position="873"/>
    </location>
</feature>
<dbReference type="Pfam" id="PF25777">
    <property type="entry name" value="Aurora-A_bind_TACC3"/>
    <property type="match status" value="1"/>
</dbReference>
<evidence type="ECO:0000256" key="1">
    <source>
        <dbReference type="ARBA" id="ARBA00004245"/>
    </source>
</evidence>
<dbReference type="FunFam" id="1.20.5.1700:FF:000001">
    <property type="entry name" value="Transforming acidic coiled-coil-containing protein 1 isoform 2"/>
    <property type="match status" value="1"/>
</dbReference>
<feature type="compositionally biased region" description="Polar residues" evidence="8">
    <location>
        <begin position="275"/>
        <end position="289"/>
    </location>
</feature>
<feature type="compositionally biased region" description="Basic and acidic residues" evidence="8">
    <location>
        <begin position="413"/>
        <end position="439"/>
    </location>
</feature>
<evidence type="ECO:0000256" key="7">
    <source>
        <dbReference type="SAM" id="Coils"/>
    </source>
</evidence>
<protein>
    <submittedName>
        <fullName evidence="10">Transforming acidic coiled-coil containing protein 3</fullName>
    </submittedName>
</protein>
<dbReference type="RefSeq" id="XP_007496922.1">
    <property type="nucleotide sequence ID" value="XM_007496860.3"/>
</dbReference>